<dbReference type="Proteomes" id="UP000887579">
    <property type="component" value="Unplaced"/>
</dbReference>
<protein>
    <submittedName>
        <fullName evidence="2">Uncharacterized protein</fullName>
    </submittedName>
</protein>
<proteinExistence type="predicted"/>
<name>A0AC34FH23_9BILA</name>
<reference evidence="2" key="1">
    <citation type="submission" date="2022-11" db="UniProtKB">
        <authorList>
            <consortium name="WormBaseParasite"/>
        </authorList>
    </citation>
    <scope>IDENTIFICATION</scope>
</reference>
<evidence type="ECO:0000313" key="2">
    <source>
        <dbReference type="WBParaSite" id="ES5_v2.g16591.t1"/>
    </source>
</evidence>
<accession>A0AC34FH23</accession>
<sequence length="76" mass="8668">MTPNPGCITSSRSLADIRAEQADNLDRIRSRLISVNVRDVVPFLVARQVLRTNEMSAVYSIVSFIFYLNLRNRILT</sequence>
<evidence type="ECO:0000313" key="1">
    <source>
        <dbReference type="Proteomes" id="UP000887579"/>
    </source>
</evidence>
<organism evidence="1 2">
    <name type="scientific">Panagrolaimus sp. ES5</name>
    <dbReference type="NCBI Taxonomy" id="591445"/>
    <lineage>
        <taxon>Eukaryota</taxon>
        <taxon>Metazoa</taxon>
        <taxon>Ecdysozoa</taxon>
        <taxon>Nematoda</taxon>
        <taxon>Chromadorea</taxon>
        <taxon>Rhabditida</taxon>
        <taxon>Tylenchina</taxon>
        <taxon>Panagrolaimomorpha</taxon>
        <taxon>Panagrolaimoidea</taxon>
        <taxon>Panagrolaimidae</taxon>
        <taxon>Panagrolaimus</taxon>
    </lineage>
</organism>
<dbReference type="WBParaSite" id="ES5_v2.g16591.t1">
    <property type="protein sequence ID" value="ES5_v2.g16591.t1"/>
    <property type="gene ID" value="ES5_v2.g16591"/>
</dbReference>